<dbReference type="GO" id="GO:0016787">
    <property type="term" value="F:hydrolase activity"/>
    <property type="evidence" value="ECO:0007669"/>
    <property type="project" value="UniProtKB-KW"/>
</dbReference>
<evidence type="ECO:0000256" key="2">
    <source>
        <dbReference type="ARBA" id="ARBA00007749"/>
    </source>
</evidence>
<comment type="cofactor">
    <cofactor evidence="1">
        <name>Zn(2+)</name>
        <dbReference type="ChEBI" id="CHEBI:29105"/>
    </cofactor>
</comment>
<keyword evidence="8" id="KW-1185">Reference proteome</keyword>
<dbReference type="Pfam" id="PF00753">
    <property type="entry name" value="Lactamase_B"/>
    <property type="match status" value="1"/>
</dbReference>
<dbReference type="EMBL" id="FZQA01000002">
    <property type="protein sequence ID" value="SNT72060.1"/>
    <property type="molecule type" value="Genomic_DNA"/>
</dbReference>
<sequence>MKTIAILAGLVVLAAGCARVEPAGAESTAPSESAGEAGDGGAPSMRLYTLDCGRIEMLDLGVFDVGGAYDGRRNSAVDTCFLIRHPKGDLLWDAGLPDSLHEVEGGVTNGPFALSMPKTLDGQLPGLGLAPGDIEYFSISHSHFDHVGNAGVFANATFIVHEDERAHMFRDEARADAQTFPLYSALENAQTITFTDEYDVFGDGSVRIIAAPGHTPGHSVLLVTLENTGPALLSGDLYHLSEARERRTVPRFNTDAEETLRSMDKFEAIAAETGAMVVIQHEAADFERLPQPPAYLD</sequence>
<gene>
    <name evidence="7" type="ORF">SAMN06297382_1091</name>
</gene>
<dbReference type="SMART" id="SM00849">
    <property type="entry name" value="Lactamase_B"/>
    <property type="match status" value="1"/>
</dbReference>
<dbReference type="InterPro" id="IPR051013">
    <property type="entry name" value="MBL_superfamily_lactonases"/>
</dbReference>
<dbReference type="InterPro" id="IPR036866">
    <property type="entry name" value="RibonucZ/Hydroxyglut_hydro"/>
</dbReference>
<dbReference type="Gene3D" id="3.60.15.10">
    <property type="entry name" value="Ribonuclease Z/Hydroxyacylglutathione hydrolase-like"/>
    <property type="match status" value="1"/>
</dbReference>
<name>A0A239PPI4_9PROT</name>
<dbReference type="PANTHER" id="PTHR42978">
    <property type="entry name" value="QUORUM-QUENCHING LACTONASE YTNP-RELATED-RELATED"/>
    <property type="match status" value="1"/>
</dbReference>
<dbReference type="AlphaFoldDB" id="A0A239PPI4"/>
<evidence type="ECO:0000313" key="8">
    <source>
        <dbReference type="Proteomes" id="UP000198346"/>
    </source>
</evidence>
<accession>A0A239PPI4</accession>
<dbReference type="InterPro" id="IPR001279">
    <property type="entry name" value="Metallo-B-lactamas"/>
</dbReference>
<dbReference type="SUPFAM" id="SSF56281">
    <property type="entry name" value="Metallo-hydrolase/oxidoreductase"/>
    <property type="match status" value="1"/>
</dbReference>
<dbReference type="CDD" id="cd07729">
    <property type="entry name" value="AHL_lactonase_MBL-fold"/>
    <property type="match status" value="1"/>
</dbReference>
<dbReference type="Proteomes" id="UP000198346">
    <property type="component" value="Unassembled WGS sequence"/>
</dbReference>
<evidence type="ECO:0000313" key="7">
    <source>
        <dbReference type="EMBL" id="SNT72060.1"/>
    </source>
</evidence>
<organism evidence="7 8">
    <name type="scientific">Amphiplicatus metriothermophilus</name>
    <dbReference type="NCBI Taxonomy" id="1519374"/>
    <lineage>
        <taxon>Bacteria</taxon>
        <taxon>Pseudomonadati</taxon>
        <taxon>Pseudomonadota</taxon>
        <taxon>Alphaproteobacteria</taxon>
        <taxon>Parvularculales</taxon>
        <taxon>Parvularculaceae</taxon>
        <taxon>Amphiplicatus</taxon>
    </lineage>
</organism>
<evidence type="ECO:0000256" key="3">
    <source>
        <dbReference type="ARBA" id="ARBA00022723"/>
    </source>
</evidence>
<keyword evidence="4" id="KW-0378">Hydrolase</keyword>
<evidence type="ECO:0000256" key="1">
    <source>
        <dbReference type="ARBA" id="ARBA00001947"/>
    </source>
</evidence>
<evidence type="ECO:0000256" key="4">
    <source>
        <dbReference type="ARBA" id="ARBA00022801"/>
    </source>
</evidence>
<evidence type="ECO:0000256" key="5">
    <source>
        <dbReference type="ARBA" id="ARBA00022833"/>
    </source>
</evidence>
<proteinExistence type="inferred from homology"/>
<keyword evidence="5" id="KW-0862">Zinc</keyword>
<protein>
    <submittedName>
        <fullName evidence="7">Metallo-beta-lactamase superfamily protein</fullName>
    </submittedName>
</protein>
<dbReference type="RefSeq" id="WP_200815236.1">
    <property type="nucleotide sequence ID" value="NZ_FZQA01000002.1"/>
</dbReference>
<dbReference type="GO" id="GO:0046872">
    <property type="term" value="F:metal ion binding"/>
    <property type="evidence" value="ECO:0007669"/>
    <property type="project" value="UniProtKB-KW"/>
</dbReference>
<feature type="domain" description="Metallo-beta-lactamase" evidence="6">
    <location>
        <begin position="77"/>
        <end position="281"/>
    </location>
</feature>
<comment type="similarity">
    <text evidence="2">Belongs to the metallo-beta-lactamase superfamily.</text>
</comment>
<reference evidence="7 8" key="1">
    <citation type="submission" date="2017-07" db="EMBL/GenBank/DDBJ databases">
        <authorList>
            <person name="Sun Z.S."/>
            <person name="Albrecht U."/>
            <person name="Echele G."/>
            <person name="Lee C.C."/>
        </authorList>
    </citation>
    <scope>NUCLEOTIDE SEQUENCE [LARGE SCALE GENOMIC DNA]</scope>
    <source>
        <strain evidence="7 8">CGMCC 1.12710</strain>
    </source>
</reference>
<keyword evidence="3" id="KW-0479">Metal-binding</keyword>
<evidence type="ECO:0000259" key="6">
    <source>
        <dbReference type="SMART" id="SM00849"/>
    </source>
</evidence>
<dbReference type="PROSITE" id="PS51257">
    <property type="entry name" value="PROKAR_LIPOPROTEIN"/>
    <property type="match status" value="1"/>
</dbReference>
<dbReference type="PANTHER" id="PTHR42978:SF2">
    <property type="entry name" value="102 KBASES UNSTABLE REGION: FROM 1 TO 119443"/>
    <property type="match status" value="1"/>
</dbReference>